<evidence type="ECO:0000313" key="2">
    <source>
        <dbReference type="Proteomes" id="UP001195483"/>
    </source>
</evidence>
<keyword evidence="2" id="KW-1185">Reference proteome</keyword>
<gene>
    <name evidence="1" type="ORF">CHS0354_021559</name>
</gene>
<reference evidence="1" key="3">
    <citation type="submission" date="2023-05" db="EMBL/GenBank/DDBJ databases">
        <authorList>
            <person name="Smith C.H."/>
        </authorList>
    </citation>
    <scope>NUCLEOTIDE SEQUENCE</scope>
    <source>
        <strain evidence="1">CHS0354</strain>
        <tissue evidence="1">Mantle</tissue>
    </source>
</reference>
<dbReference type="Proteomes" id="UP001195483">
    <property type="component" value="Unassembled WGS sequence"/>
</dbReference>
<sequence length="84" mass="9978">MGPSNVEKITSARKLTRTDPWQKQPLRIEFRVPSLVRIAFTQKRYKWRQGFERDGISVEREQRSLELEGGHEPWLSNRLKRGTN</sequence>
<name>A0AAE0SNS7_9BIVA</name>
<organism evidence="1 2">
    <name type="scientific">Potamilus streckersoni</name>
    <dbReference type="NCBI Taxonomy" id="2493646"/>
    <lineage>
        <taxon>Eukaryota</taxon>
        <taxon>Metazoa</taxon>
        <taxon>Spiralia</taxon>
        <taxon>Lophotrochozoa</taxon>
        <taxon>Mollusca</taxon>
        <taxon>Bivalvia</taxon>
        <taxon>Autobranchia</taxon>
        <taxon>Heteroconchia</taxon>
        <taxon>Palaeoheterodonta</taxon>
        <taxon>Unionida</taxon>
        <taxon>Unionoidea</taxon>
        <taxon>Unionidae</taxon>
        <taxon>Ambleminae</taxon>
        <taxon>Lampsilini</taxon>
        <taxon>Potamilus</taxon>
    </lineage>
</organism>
<proteinExistence type="predicted"/>
<dbReference type="AlphaFoldDB" id="A0AAE0SNS7"/>
<reference evidence="1" key="1">
    <citation type="journal article" date="2021" name="Genome Biol. Evol.">
        <title>A High-Quality Reference Genome for a Parasitic Bivalve with Doubly Uniparental Inheritance (Bivalvia: Unionida).</title>
        <authorList>
            <person name="Smith C.H."/>
        </authorList>
    </citation>
    <scope>NUCLEOTIDE SEQUENCE</scope>
    <source>
        <strain evidence="1">CHS0354</strain>
    </source>
</reference>
<dbReference type="EMBL" id="JAEAOA010001321">
    <property type="protein sequence ID" value="KAK3595242.1"/>
    <property type="molecule type" value="Genomic_DNA"/>
</dbReference>
<comment type="caution">
    <text evidence="1">The sequence shown here is derived from an EMBL/GenBank/DDBJ whole genome shotgun (WGS) entry which is preliminary data.</text>
</comment>
<evidence type="ECO:0000313" key="1">
    <source>
        <dbReference type="EMBL" id="KAK3595242.1"/>
    </source>
</evidence>
<reference evidence="1" key="2">
    <citation type="journal article" date="2021" name="Genome Biol. Evol.">
        <title>Developing a high-quality reference genome for a parasitic bivalve with doubly uniparental inheritance (Bivalvia: Unionida).</title>
        <authorList>
            <person name="Smith C.H."/>
        </authorList>
    </citation>
    <scope>NUCLEOTIDE SEQUENCE</scope>
    <source>
        <strain evidence="1">CHS0354</strain>
        <tissue evidence="1">Mantle</tissue>
    </source>
</reference>
<protein>
    <submittedName>
        <fullName evidence="1">Uncharacterized protein</fullName>
    </submittedName>
</protein>
<accession>A0AAE0SNS7</accession>